<evidence type="ECO:0000256" key="2">
    <source>
        <dbReference type="ARBA" id="ARBA00023239"/>
    </source>
</evidence>
<dbReference type="Gene3D" id="1.10.12.10">
    <property type="entry name" value="Lyase 2-enoyl-coa Hydratase, Chain A, domain 2"/>
    <property type="match status" value="1"/>
</dbReference>
<dbReference type="InterPro" id="IPR014748">
    <property type="entry name" value="Enoyl-CoA_hydra_C"/>
</dbReference>
<dbReference type="Gene3D" id="3.90.226.10">
    <property type="entry name" value="2-enoyl-CoA Hydratase, Chain A, domain 1"/>
    <property type="match status" value="1"/>
</dbReference>
<dbReference type="PANTHER" id="PTHR11941">
    <property type="entry name" value="ENOYL-COA HYDRATASE-RELATED"/>
    <property type="match status" value="1"/>
</dbReference>
<evidence type="ECO:0000313" key="4">
    <source>
        <dbReference type="EMBL" id="OYD07378.1"/>
    </source>
</evidence>
<dbReference type="GO" id="GO:0006635">
    <property type="term" value="P:fatty acid beta-oxidation"/>
    <property type="evidence" value="ECO:0007669"/>
    <property type="project" value="TreeGrafter"/>
</dbReference>
<dbReference type="FunFam" id="3.90.226.10:FF:000009">
    <property type="entry name" value="Carnitinyl-CoA dehydratase"/>
    <property type="match status" value="1"/>
</dbReference>
<evidence type="ECO:0000256" key="3">
    <source>
        <dbReference type="RuleBase" id="RU003707"/>
    </source>
</evidence>
<dbReference type="RefSeq" id="WP_094264614.1">
    <property type="nucleotide sequence ID" value="NZ_NOWF01000006.1"/>
</dbReference>
<organism evidence="4 5">
    <name type="scientific">Paludifilum halophilum</name>
    <dbReference type="NCBI Taxonomy" id="1642702"/>
    <lineage>
        <taxon>Bacteria</taxon>
        <taxon>Bacillati</taxon>
        <taxon>Bacillota</taxon>
        <taxon>Bacilli</taxon>
        <taxon>Bacillales</taxon>
        <taxon>Thermoactinomycetaceae</taxon>
        <taxon>Paludifilum</taxon>
    </lineage>
</organism>
<protein>
    <submittedName>
        <fullName evidence="4">Enoyl-CoA hydratase</fullName>
        <ecNumber evidence="4">4.2.1.17</ecNumber>
    </submittedName>
</protein>
<comment type="similarity">
    <text evidence="1 3">Belongs to the enoyl-CoA hydratase/isomerase family.</text>
</comment>
<dbReference type="FunFam" id="1.10.12.10:FF:000001">
    <property type="entry name" value="Probable enoyl-CoA hydratase, mitochondrial"/>
    <property type="match status" value="1"/>
</dbReference>
<dbReference type="InterPro" id="IPR029045">
    <property type="entry name" value="ClpP/crotonase-like_dom_sf"/>
</dbReference>
<dbReference type="PANTHER" id="PTHR11941:SF54">
    <property type="entry name" value="ENOYL-COA HYDRATASE, MITOCHONDRIAL"/>
    <property type="match status" value="1"/>
</dbReference>
<keyword evidence="2 4" id="KW-0456">Lyase</keyword>
<dbReference type="EMBL" id="NOWF01000006">
    <property type="protein sequence ID" value="OYD07378.1"/>
    <property type="molecule type" value="Genomic_DNA"/>
</dbReference>
<dbReference type="GO" id="GO:0004300">
    <property type="term" value="F:enoyl-CoA hydratase activity"/>
    <property type="evidence" value="ECO:0007669"/>
    <property type="project" value="UniProtKB-EC"/>
</dbReference>
<dbReference type="InterPro" id="IPR001753">
    <property type="entry name" value="Enoyl-CoA_hydra/iso"/>
</dbReference>
<dbReference type="SUPFAM" id="SSF52096">
    <property type="entry name" value="ClpP/crotonase"/>
    <property type="match status" value="1"/>
</dbReference>
<comment type="caution">
    <text evidence="4">The sequence shown here is derived from an EMBL/GenBank/DDBJ whole genome shotgun (WGS) entry which is preliminary data.</text>
</comment>
<dbReference type="Pfam" id="PF00378">
    <property type="entry name" value="ECH_1"/>
    <property type="match status" value="1"/>
</dbReference>
<proteinExistence type="inferred from homology"/>
<evidence type="ECO:0000313" key="5">
    <source>
        <dbReference type="Proteomes" id="UP000215459"/>
    </source>
</evidence>
<gene>
    <name evidence="4" type="ORF">CHM34_10735</name>
</gene>
<sequence length="257" mass="28362">MDTKHLIISQKEGVGRVQLHRPRVLNALNKELVAELADVLDKMDRDDEVRVALITGGPKCFAAGADIDEMAESSAVEMLLEDQFAQWDRIRRFSKPLIAAVSGPALGGGCELAMVCDMILASEKARFGQPEVNLGVMPGAGGTQRLSRAVGKARAMEMVLTGRSMTAREALNAGLINRVVPVELLEEEAMKLAREVASKPPVAVRLAKRSVLKSFDTTVEEGLDYEQKLFYFLFATEDQREGMKAFQEKRKPRFRGK</sequence>
<dbReference type="OrthoDB" id="254175at2"/>
<accession>A0A235B4Z1</accession>
<evidence type="ECO:0000256" key="1">
    <source>
        <dbReference type="ARBA" id="ARBA00005254"/>
    </source>
</evidence>
<dbReference type="Proteomes" id="UP000215459">
    <property type="component" value="Unassembled WGS sequence"/>
</dbReference>
<dbReference type="InterPro" id="IPR018376">
    <property type="entry name" value="Enoyl-CoA_hyd/isom_CS"/>
</dbReference>
<dbReference type="PROSITE" id="PS00166">
    <property type="entry name" value="ENOYL_COA_HYDRATASE"/>
    <property type="match status" value="1"/>
</dbReference>
<reference evidence="4 5" key="1">
    <citation type="submission" date="2017-07" db="EMBL/GenBank/DDBJ databases">
        <title>The genome sequence of Paludifilum halophilum highlights mechanisms for microbial adaptation to high salt environemnts.</title>
        <authorList>
            <person name="Belbahri L."/>
        </authorList>
    </citation>
    <scope>NUCLEOTIDE SEQUENCE [LARGE SCALE GENOMIC DNA]</scope>
    <source>
        <strain evidence="4 5">DSM 102817</strain>
    </source>
</reference>
<dbReference type="EC" id="4.2.1.17" evidence="4"/>
<dbReference type="AlphaFoldDB" id="A0A235B4Z1"/>
<dbReference type="CDD" id="cd06558">
    <property type="entry name" value="crotonase-like"/>
    <property type="match status" value="1"/>
</dbReference>
<keyword evidence="5" id="KW-1185">Reference proteome</keyword>
<name>A0A235B4Z1_9BACL</name>